<reference evidence="2 5" key="2">
    <citation type="submission" date="2019-07" db="EMBL/GenBank/DDBJ databases">
        <title>Whole genome shotgun sequence of Halomonas cupida NBRC 102219.</title>
        <authorList>
            <person name="Hosoyama A."/>
            <person name="Uohara A."/>
            <person name="Ohji S."/>
            <person name="Ichikawa N."/>
        </authorList>
    </citation>
    <scope>NUCLEOTIDE SEQUENCE [LARGE SCALE GENOMIC DNA]</scope>
    <source>
        <strain evidence="2 5">NBRC 102219</strain>
    </source>
</reference>
<dbReference type="AlphaFoldDB" id="A0A1M7KHC3"/>
<evidence type="ECO:0000313" key="4">
    <source>
        <dbReference type="Proteomes" id="UP000184123"/>
    </source>
</evidence>
<sequence>MTFTDIAVVAAVIILLRLITYQRRGSRYRPGIAWLAWLMSCISVIVIVKLPFVALPSPVTAAVAASMGALAILLLRHGGNLAHLLRSLHLIRRH</sequence>
<dbReference type="RefSeq" id="WP_073436512.1">
    <property type="nucleotide sequence ID" value="NZ_BJXU01000144.1"/>
</dbReference>
<dbReference type="Proteomes" id="UP000184123">
    <property type="component" value="Unassembled WGS sequence"/>
</dbReference>
<organism evidence="3 4">
    <name type="scientific">Halomonas cupida</name>
    <dbReference type="NCBI Taxonomy" id="44933"/>
    <lineage>
        <taxon>Bacteria</taxon>
        <taxon>Pseudomonadati</taxon>
        <taxon>Pseudomonadota</taxon>
        <taxon>Gammaproteobacteria</taxon>
        <taxon>Oceanospirillales</taxon>
        <taxon>Halomonadaceae</taxon>
        <taxon>Halomonas</taxon>
    </lineage>
</organism>
<proteinExistence type="predicted"/>
<keyword evidence="1" id="KW-1133">Transmembrane helix</keyword>
<dbReference type="Proteomes" id="UP000321726">
    <property type="component" value="Unassembled WGS sequence"/>
</dbReference>
<reference evidence="3 4" key="1">
    <citation type="submission" date="2016-11" db="EMBL/GenBank/DDBJ databases">
        <authorList>
            <person name="Jaros S."/>
            <person name="Januszkiewicz K."/>
            <person name="Wedrychowicz H."/>
        </authorList>
    </citation>
    <scope>NUCLEOTIDE SEQUENCE [LARGE SCALE GENOMIC DNA]</scope>
    <source>
        <strain evidence="3 4">DSM 4740</strain>
    </source>
</reference>
<keyword evidence="5" id="KW-1185">Reference proteome</keyword>
<feature type="transmembrane region" description="Helical" evidence="1">
    <location>
        <begin position="61"/>
        <end position="85"/>
    </location>
</feature>
<dbReference type="OrthoDB" id="6174507at2"/>
<gene>
    <name evidence="2" type="ORF">HCU01_33390</name>
    <name evidence="3" type="ORF">SAMN05660971_03515</name>
</gene>
<evidence type="ECO:0000313" key="5">
    <source>
        <dbReference type="Proteomes" id="UP000321726"/>
    </source>
</evidence>
<protein>
    <submittedName>
        <fullName evidence="3">Putative 3TM holin, Phage_holin_3</fullName>
    </submittedName>
</protein>
<accession>A0A1M7KHC3</accession>
<dbReference type="EMBL" id="BJXU01000144">
    <property type="protein sequence ID" value="GEN25390.1"/>
    <property type="molecule type" value="Genomic_DNA"/>
</dbReference>
<dbReference type="Pfam" id="PF05449">
    <property type="entry name" value="Phage_holin_3_7"/>
    <property type="match status" value="1"/>
</dbReference>
<dbReference type="STRING" id="44933.SAMN05660971_03515"/>
<keyword evidence="1" id="KW-0812">Transmembrane</keyword>
<dbReference type="InterPro" id="IPR008473">
    <property type="entry name" value="Phage_holin_3_7"/>
</dbReference>
<evidence type="ECO:0000313" key="3">
    <source>
        <dbReference type="EMBL" id="SHM64712.1"/>
    </source>
</evidence>
<feature type="transmembrane region" description="Helical" evidence="1">
    <location>
        <begin position="6"/>
        <end position="22"/>
    </location>
</feature>
<evidence type="ECO:0000256" key="1">
    <source>
        <dbReference type="SAM" id="Phobius"/>
    </source>
</evidence>
<name>A0A1M7KHC3_9GAMM</name>
<evidence type="ECO:0000313" key="2">
    <source>
        <dbReference type="EMBL" id="GEN25390.1"/>
    </source>
</evidence>
<feature type="transmembrane region" description="Helical" evidence="1">
    <location>
        <begin position="34"/>
        <end position="55"/>
    </location>
</feature>
<dbReference type="EMBL" id="FRCA01000010">
    <property type="protein sequence ID" value="SHM64712.1"/>
    <property type="molecule type" value="Genomic_DNA"/>
</dbReference>
<keyword evidence="1" id="KW-0472">Membrane</keyword>